<evidence type="ECO:0000256" key="1">
    <source>
        <dbReference type="SAM" id="MobiDB-lite"/>
    </source>
</evidence>
<accession>A0A2V0NVE2</accession>
<feature type="compositionally biased region" description="Low complexity" evidence="1">
    <location>
        <begin position="201"/>
        <end position="217"/>
    </location>
</feature>
<feature type="region of interest" description="Disordered" evidence="1">
    <location>
        <begin position="486"/>
        <end position="514"/>
    </location>
</feature>
<feature type="compositionally biased region" description="Low complexity" evidence="1">
    <location>
        <begin position="28"/>
        <end position="74"/>
    </location>
</feature>
<feature type="compositionally biased region" description="Low complexity" evidence="1">
    <location>
        <begin position="112"/>
        <end position="123"/>
    </location>
</feature>
<name>A0A2V0NVE2_9CHLO</name>
<feature type="region of interest" description="Disordered" evidence="1">
    <location>
        <begin position="20"/>
        <end position="217"/>
    </location>
</feature>
<dbReference type="OrthoDB" id="10558191at2759"/>
<feature type="compositionally biased region" description="Low complexity" evidence="1">
    <location>
        <begin position="174"/>
        <end position="183"/>
    </location>
</feature>
<feature type="region of interest" description="Disordered" evidence="1">
    <location>
        <begin position="407"/>
        <end position="442"/>
    </location>
</feature>
<sequence length="550" mass="53956">MTGPPAPGSAAAARVTAISGGAAGGEGSSPSSASTSPAALSAAPRSLGAKRAAARGGAAAAPRRGGPEAPEGAGSSPDDLALAGRDQAAAGPDAAGSPCGLARAESATAPLACGPDGGAAAWAAPPPLRLPPCSPAGRGASNPAAGAFGGNNVDEPSTPQEADRLAAQQEGSFDDGASSLGDDAGNKGSRMPTPEADPCLSSLQRPGSSSSAATTEAQLPPGAAALSPLGAAGLSLAQQVALLQQQTLLAFAALPGAAAPAAAAAPQRGGGARSGGQRSSGSSSQLFRCANPVGSGVVGTFFPVERPRPPPAGDQVNFAQRIMEICFAGATQWPMNLELQFVVDGAARGAAVEVTVGRSICKSQVSGSRQVIYYVRNPALLRLARSFDARTVGYRLAGPTTLEWHLSTAPTPPAPAPASKPATARRKAAAATAAAPKAQRGGEELWARANGGGGAGGEQHPLAPELIGQLAQLLGSGASPAELAAAMAAAAPGGPHRSKRRKQEHPSRAPFYGYPPGTAGVFHMLPSLLSAGGEDGGSAALRRKRSLGSV</sequence>
<protein>
    <submittedName>
        <fullName evidence="2">Uncharacterized protein</fullName>
    </submittedName>
</protein>
<keyword evidence="3" id="KW-1185">Reference proteome</keyword>
<comment type="caution">
    <text evidence="2">The sequence shown here is derived from an EMBL/GenBank/DDBJ whole genome shotgun (WGS) entry which is preliminary data.</text>
</comment>
<feature type="compositionally biased region" description="Low complexity" evidence="1">
    <location>
        <begin position="486"/>
        <end position="495"/>
    </location>
</feature>
<organism evidence="2 3">
    <name type="scientific">Raphidocelis subcapitata</name>
    <dbReference type="NCBI Taxonomy" id="307507"/>
    <lineage>
        <taxon>Eukaryota</taxon>
        <taxon>Viridiplantae</taxon>
        <taxon>Chlorophyta</taxon>
        <taxon>core chlorophytes</taxon>
        <taxon>Chlorophyceae</taxon>
        <taxon>CS clade</taxon>
        <taxon>Sphaeropleales</taxon>
        <taxon>Selenastraceae</taxon>
        <taxon>Raphidocelis</taxon>
    </lineage>
</organism>
<evidence type="ECO:0000313" key="2">
    <source>
        <dbReference type="EMBL" id="GBF91591.1"/>
    </source>
</evidence>
<reference evidence="2 3" key="1">
    <citation type="journal article" date="2018" name="Sci. Rep.">
        <title>Raphidocelis subcapitata (=Pseudokirchneriella subcapitata) provides an insight into genome evolution and environmental adaptations in the Sphaeropleales.</title>
        <authorList>
            <person name="Suzuki S."/>
            <person name="Yamaguchi H."/>
            <person name="Nakajima N."/>
            <person name="Kawachi M."/>
        </authorList>
    </citation>
    <scope>NUCLEOTIDE SEQUENCE [LARGE SCALE GENOMIC DNA]</scope>
    <source>
        <strain evidence="2 3">NIES-35</strain>
    </source>
</reference>
<feature type="region of interest" description="Disordered" evidence="1">
    <location>
        <begin position="265"/>
        <end position="285"/>
    </location>
</feature>
<dbReference type="Proteomes" id="UP000247498">
    <property type="component" value="Unassembled WGS sequence"/>
</dbReference>
<dbReference type="AlphaFoldDB" id="A0A2V0NVE2"/>
<dbReference type="InParanoid" id="A0A2V0NVE2"/>
<feature type="compositionally biased region" description="Low complexity" evidence="1">
    <location>
        <begin position="275"/>
        <end position="285"/>
    </location>
</feature>
<dbReference type="EMBL" id="BDRX01000025">
    <property type="protein sequence ID" value="GBF91591.1"/>
    <property type="molecule type" value="Genomic_DNA"/>
</dbReference>
<feature type="compositionally biased region" description="Low complexity" evidence="1">
    <location>
        <begin position="429"/>
        <end position="438"/>
    </location>
</feature>
<proteinExistence type="predicted"/>
<evidence type="ECO:0000313" key="3">
    <source>
        <dbReference type="Proteomes" id="UP000247498"/>
    </source>
</evidence>
<feature type="compositionally biased region" description="Pro residues" evidence="1">
    <location>
        <begin position="124"/>
        <end position="134"/>
    </location>
</feature>
<gene>
    <name evidence="2" type="ORF">Rsub_04331</name>
</gene>